<evidence type="ECO:0000256" key="11">
    <source>
        <dbReference type="SAM" id="SignalP"/>
    </source>
</evidence>
<comment type="caution">
    <text evidence="13">The sequence shown here is derived from an EMBL/GenBank/DDBJ whole genome shotgun (WGS) entry which is preliminary data.</text>
</comment>
<evidence type="ECO:0000256" key="5">
    <source>
        <dbReference type="ARBA" id="ARBA00022801"/>
    </source>
</evidence>
<dbReference type="Pfam" id="PF00331">
    <property type="entry name" value="Glyco_hydro_10"/>
    <property type="match status" value="1"/>
</dbReference>
<dbReference type="PRINTS" id="PR00134">
    <property type="entry name" value="GLHYDRLASE10"/>
</dbReference>
<keyword evidence="4 11" id="KW-0732">Signal</keyword>
<evidence type="ECO:0000256" key="6">
    <source>
        <dbReference type="ARBA" id="ARBA00023277"/>
    </source>
</evidence>
<dbReference type="PROSITE" id="PS51760">
    <property type="entry name" value="GH10_2"/>
    <property type="match status" value="1"/>
</dbReference>
<dbReference type="Gene3D" id="3.20.20.80">
    <property type="entry name" value="Glycosidases"/>
    <property type="match status" value="1"/>
</dbReference>
<keyword evidence="7 9" id="KW-0326">Glycosidase</keyword>
<reference evidence="13 14" key="1">
    <citation type="submission" date="2018-12" db="EMBL/GenBank/DDBJ databases">
        <authorList>
            <person name="Yang E."/>
        </authorList>
    </citation>
    <scope>NUCLEOTIDE SEQUENCE [LARGE SCALE GENOMIC DNA]</scope>
    <source>
        <strain evidence="13 14">SOD</strain>
    </source>
</reference>
<dbReference type="SMART" id="SM00633">
    <property type="entry name" value="Glyco_10"/>
    <property type="match status" value="1"/>
</dbReference>
<sequence length="425" mass="45584">MRLPSLTSATFSACLLLSACGGDAAPDAPTATPAPPPAADTVAALADALADAPPPAVESEAGGVLSGSDAGRSEKTSGAEVSKLSKLAGFPVGVSVAYGNEAYSYNNSPAQQAAIKTHFSQLTAGNIMKMSYLHPAQDTYNFTQADDFLKFARDNGKTLHGHALIWHADYQVPAFMKNYQGDKAAWLAMLKTHVQTIASHFSGKVASWDVVNEAINDGGGYRNSLFYQKTGADYIEQAFINARAADHKADLYYNDYNIEADAAKLQTLTAMLDGFKARSVPLTGVGFQMHIYMDYPSVSTISAAFRQAVDRNLKVKITELDIPINNPFSPPYQAGDIKRELTPALALAQKKRYCEVVKAYMDTVPARLRGGVTVWGVSDPGSWLIADLFKNAHADWPLLFDGAYRQKPALRGVADGLSGKACTNT</sequence>
<keyword evidence="8 9" id="KW-0624">Polysaccharide degradation</keyword>
<dbReference type="RefSeq" id="WP_126074947.1">
    <property type="nucleotide sequence ID" value="NZ_CP051166.1"/>
</dbReference>
<evidence type="ECO:0000313" key="13">
    <source>
        <dbReference type="EMBL" id="RSZ58374.1"/>
    </source>
</evidence>
<keyword evidence="6 9" id="KW-0119">Carbohydrate metabolism</keyword>
<dbReference type="GO" id="GO:0045493">
    <property type="term" value="P:xylan catabolic process"/>
    <property type="evidence" value="ECO:0007669"/>
    <property type="project" value="UniProtKB-KW"/>
</dbReference>
<protein>
    <recommendedName>
        <fullName evidence="9">Beta-xylanase</fullName>
        <ecNumber evidence="9">3.2.1.8</ecNumber>
    </recommendedName>
</protein>
<dbReference type="EMBL" id="RXLQ01000007">
    <property type="protein sequence ID" value="RSZ58374.1"/>
    <property type="molecule type" value="Genomic_DNA"/>
</dbReference>
<feature type="chain" id="PRO_5019329923" description="Beta-xylanase" evidence="11">
    <location>
        <begin position="25"/>
        <end position="425"/>
    </location>
</feature>
<dbReference type="InterPro" id="IPR001000">
    <property type="entry name" value="GH10_dom"/>
</dbReference>
<evidence type="ECO:0000256" key="2">
    <source>
        <dbReference type="ARBA" id="ARBA00007495"/>
    </source>
</evidence>
<evidence type="ECO:0000259" key="12">
    <source>
        <dbReference type="PROSITE" id="PS51760"/>
    </source>
</evidence>
<evidence type="ECO:0000256" key="9">
    <source>
        <dbReference type="RuleBase" id="RU361174"/>
    </source>
</evidence>
<dbReference type="PROSITE" id="PS51257">
    <property type="entry name" value="PROKAR_LIPOPROTEIN"/>
    <property type="match status" value="1"/>
</dbReference>
<evidence type="ECO:0000256" key="7">
    <source>
        <dbReference type="ARBA" id="ARBA00023295"/>
    </source>
</evidence>
<keyword evidence="3 13" id="KW-0858">Xylan degradation</keyword>
<gene>
    <name evidence="13" type="ORF">EJB06_15630</name>
</gene>
<evidence type="ECO:0000313" key="14">
    <source>
        <dbReference type="Proteomes" id="UP000278085"/>
    </source>
</evidence>
<accession>A0A430HLL8</accession>
<dbReference type="PANTHER" id="PTHR31490:SF88">
    <property type="entry name" value="BETA-XYLANASE"/>
    <property type="match status" value="1"/>
</dbReference>
<dbReference type="AlphaFoldDB" id="A0A430HLL8"/>
<comment type="catalytic activity">
    <reaction evidence="1 9">
        <text>Endohydrolysis of (1-&gt;4)-beta-D-xylosidic linkages in xylans.</text>
        <dbReference type="EC" id="3.2.1.8"/>
    </reaction>
</comment>
<feature type="signal peptide" evidence="11">
    <location>
        <begin position="1"/>
        <end position="24"/>
    </location>
</feature>
<dbReference type="OrthoDB" id="9815836at2"/>
<dbReference type="Proteomes" id="UP000278085">
    <property type="component" value="Unassembled WGS sequence"/>
</dbReference>
<evidence type="ECO:0000256" key="4">
    <source>
        <dbReference type="ARBA" id="ARBA00022729"/>
    </source>
</evidence>
<evidence type="ECO:0000256" key="10">
    <source>
        <dbReference type="SAM" id="MobiDB-lite"/>
    </source>
</evidence>
<keyword evidence="5 9" id="KW-0378">Hydrolase</keyword>
<dbReference type="InterPro" id="IPR044846">
    <property type="entry name" value="GH10"/>
</dbReference>
<feature type="region of interest" description="Disordered" evidence="10">
    <location>
        <begin position="51"/>
        <end position="78"/>
    </location>
</feature>
<comment type="similarity">
    <text evidence="2 9">Belongs to the glycosyl hydrolase 10 (cellulase F) family.</text>
</comment>
<keyword evidence="14" id="KW-1185">Reference proteome</keyword>
<evidence type="ECO:0000256" key="8">
    <source>
        <dbReference type="ARBA" id="ARBA00023326"/>
    </source>
</evidence>
<dbReference type="GO" id="GO:0031176">
    <property type="term" value="F:endo-1,4-beta-xylanase activity"/>
    <property type="evidence" value="ECO:0007669"/>
    <property type="project" value="UniProtKB-EC"/>
</dbReference>
<name>A0A430HLL8_9BURK</name>
<evidence type="ECO:0000256" key="1">
    <source>
        <dbReference type="ARBA" id="ARBA00000681"/>
    </source>
</evidence>
<organism evidence="13 14">
    <name type="scientific">Massilia atriviolacea</name>
    <dbReference type="NCBI Taxonomy" id="2495579"/>
    <lineage>
        <taxon>Bacteria</taxon>
        <taxon>Pseudomonadati</taxon>
        <taxon>Pseudomonadota</taxon>
        <taxon>Betaproteobacteria</taxon>
        <taxon>Burkholderiales</taxon>
        <taxon>Oxalobacteraceae</taxon>
        <taxon>Telluria group</taxon>
        <taxon>Massilia</taxon>
    </lineage>
</organism>
<evidence type="ECO:0000256" key="3">
    <source>
        <dbReference type="ARBA" id="ARBA00022651"/>
    </source>
</evidence>
<dbReference type="PANTHER" id="PTHR31490">
    <property type="entry name" value="GLYCOSYL HYDROLASE"/>
    <property type="match status" value="1"/>
</dbReference>
<dbReference type="SUPFAM" id="SSF51445">
    <property type="entry name" value="(Trans)glycosidases"/>
    <property type="match status" value="1"/>
</dbReference>
<dbReference type="EC" id="3.2.1.8" evidence="9"/>
<dbReference type="InterPro" id="IPR017853">
    <property type="entry name" value="GH"/>
</dbReference>
<feature type="domain" description="GH10" evidence="12">
    <location>
        <begin position="93"/>
        <end position="416"/>
    </location>
</feature>
<proteinExistence type="inferred from homology"/>